<name>A0A9D4H7U4_DREPO</name>
<gene>
    <name evidence="1" type="ORF">DPMN_130489</name>
</gene>
<reference evidence="1" key="1">
    <citation type="journal article" date="2019" name="bioRxiv">
        <title>The Genome of the Zebra Mussel, Dreissena polymorpha: A Resource for Invasive Species Research.</title>
        <authorList>
            <person name="McCartney M.A."/>
            <person name="Auch B."/>
            <person name="Kono T."/>
            <person name="Mallez S."/>
            <person name="Zhang Y."/>
            <person name="Obille A."/>
            <person name="Becker A."/>
            <person name="Abrahante J.E."/>
            <person name="Garbe J."/>
            <person name="Badalamenti J.P."/>
            <person name="Herman A."/>
            <person name="Mangelson H."/>
            <person name="Liachko I."/>
            <person name="Sullivan S."/>
            <person name="Sone E.D."/>
            <person name="Koren S."/>
            <person name="Silverstein K.A.T."/>
            <person name="Beckman K.B."/>
            <person name="Gohl D.M."/>
        </authorList>
    </citation>
    <scope>NUCLEOTIDE SEQUENCE</scope>
    <source>
        <strain evidence="1">Duluth1</strain>
        <tissue evidence="1">Whole animal</tissue>
    </source>
</reference>
<comment type="caution">
    <text evidence="1">The sequence shown here is derived from an EMBL/GenBank/DDBJ whole genome shotgun (WGS) entry which is preliminary data.</text>
</comment>
<keyword evidence="2" id="KW-1185">Reference proteome</keyword>
<dbReference type="Proteomes" id="UP000828390">
    <property type="component" value="Unassembled WGS sequence"/>
</dbReference>
<evidence type="ECO:0000313" key="1">
    <source>
        <dbReference type="EMBL" id="KAH3828509.1"/>
    </source>
</evidence>
<dbReference type="AlphaFoldDB" id="A0A9D4H7U4"/>
<protein>
    <submittedName>
        <fullName evidence="1">Uncharacterized protein</fullName>
    </submittedName>
</protein>
<sequence length="139" mass="16119">MAKIYDLGLQHVALVRLELQTSVLKARQDLIYTFQVLLKCFAIYNNIIYIHETGVHLDALKSKLQYSLKCTRSVVKAKRHASHFKLTEFAHERCFWNILLFEGDLKIPRGKIETAEKMCSSYCIEAILYARQGKAIRLD</sequence>
<accession>A0A9D4H7U4</accession>
<proteinExistence type="predicted"/>
<organism evidence="1 2">
    <name type="scientific">Dreissena polymorpha</name>
    <name type="common">Zebra mussel</name>
    <name type="synonym">Mytilus polymorpha</name>
    <dbReference type="NCBI Taxonomy" id="45954"/>
    <lineage>
        <taxon>Eukaryota</taxon>
        <taxon>Metazoa</taxon>
        <taxon>Spiralia</taxon>
        <taxon>Lophotrochozoa</taxon>
        <taxon>Mollusca</taxon>
        <taxon>Bivalvia</taxon>
        <taxon>Autobranchia</taxon>
        <taxon>Heteroconchia</taxon>
        <taxon>Euheterodonta</taxon>
        <taxon>Imparidentia</taxon>
        <taxon>Neoheterodontei</taxon>
        <taxon>Myida</taxon>
        <taxon>Dreissenoidea</taxon>
        <taxon>Dreissenidae</taxon>
        <taxon>Dreissena</taxon>
    </lineage>
</organism>
<reference evidence="1" key="2">
    <citation type="submission" date="2020-11" db="EMBL/GenBank/DDBJ databases">
        <authorList>
            <person name="McCartney M.A."/>
            <person name="Auch B."/>
            <person name="Kono T."/>
            <person name="Mallez S."/>
            <person name="Becker A."/>
            <person name="Gohl D.M."/>
            <person name="Silverstein K.A.T."/>
            <person name="Koren S."/>
            <person name="Bechman K.B."/>
            <person name="Herman A."/>
            <person name="Abrahante J.E."/>
            <person name="Garbe J."/>
        </authorList>
    </citation>
    <scope>NUCLEOTIDE SEQUENCE</scope>
    <source>
        <strain evidence="1">Duluth1</strain>
        <tissue evidence="1">Whole animal</tissue>
    </source>
</reference>
<dbReference type="EMBL" id="JAIWYP010000005">
    <property type="protein sequence ID" value="KAH3828509.1"/>
    <property type="molecule type" value="Genomic_DNA"/>
</dbReference>
<evidence type="ECO:0000313" key="2">
    <source>
        <dbReference type="Proteomes" id="UP000828390"/>
    </source>
</evidence>